<proteinExistence type="predicted"/>
<dbReference type="AlphaFoldDB" id="A0A0N4ZRM6"/>
<sequence>MEKCNITSNNFQFFTQYNLECIDNELWSSIYNKQHVYTCCNLFQPFNCSSNCIENLKNPFLKEQDRLVEAVKCHLPNDSDPEYCHLTLKLQMTNCFGMCINYFLSFPNVQEIMNHKKVNYFLHPSNKFYKDCRKTIKFENLKPCIGKEIDK</sequence>
<dbReference type="Proteomes" id="UP000038045">
    <property type="component" value="Unplaced"/>
</dbReference>
<reference evidence="2" key="1">
    <citation type="submission" date="2017-02" db="UniProtKB">
        <authorList>
            <consortium name="WormBaseParasite"/>
        </authorList>
    </citation>
    <scope>IDENTIFICATION</scope>
</reference>
<name>A0A0N4ZRM6_PARTI</name>
<evidence type="ECO:0000313" key="2">
    <source>
        <dbReference type="WBParaSite" id="PTRK_0001116000.1"/>
    </source>
</evidence>
<accession>A0A0N4ZRM6</accession>
<evidence type="ECO:0000313" key="1">
    <source>
        <dbReference type="Proteomes" id="UP000038045"/>
    </source>
</evidence>
<organism evidence="1 2">
    <name type="scientific">Parastrongyloides trichosuri</name>
    <name type="common">Possum-specific nematode worm</name>
    <dbReference type="NCBI Taxonomy" id="131310"/>
    <lineage>
        <taxon>Eukaryota</taxon>
        <taxon>Metazoa</taxon>
        <taxon>Ecdysozoa</taxon>
        <taxon>Nematoda</taxon>
        <taxon>Chromadorea</taxon>
        <taxon>Rhabditida</taxon>
        <taxon>Tylenchina</taxon>
        <taxon>Panagrolaimomorpha</taxon>
        <taxon>Strongyloidoidea</taxon>
        <taxon>Strongyloididae</taxon>
        <taxon>Parastrongyloides</taxon>
    </lineage>
</organism>
<keyword evidence="1" id="KW-1185">Reference proteome</keyword>
<protein>
    <submittedName>
        <fullName evidence="2">CPG4 domain-containing protein</fullName>
    </submittedName>
</protein>
<dbReference type="WBParaSite" id="PTRK_0001116000.1">
    <property type="protein sequence ID" value="PTRK_0001116000.1"/>
    <property type="gene ID" value="PTRK_0001116000"/>
</dbReference>